<gene>
    <name evidence="1" type="ORF">KI387_043085</name>
</gene>
<evidence type="ECO:0000313" key="2">
    <source>
        <dbReference type="Proteomes" id="UP000824469"/>
    </source>
</evidence>
<comment type="caution">
    <text evidence="1">The sequence shown here is derived from an EMBL/GenBank/DDBJ whole genome shotgun (WGS) entry which is preliminary data.</text>
</comment>
<name>A0AA38F6S2_TAXCH</name>
<dbReference type="AlphaFoldDB" id="A0AA38F6S2"/>
<protein>
    <submittedName>
        <fullName evidence="1">Uncharacterized protein</fullName>
    </submittedName>
</protein>
<evidence type="ECO:0000313" key="1">
    <source>
        <dbReference type="EMBL" id="KAH9291728.1"/>
    </source>
</evidence>
<reference evidence="1 2" key="1">
    <citation type="journal article" date="2021" name="Nat. Plants">
        <title>The Taxus genome provides insights into paclitaxel biosynthesis.</title>
        <authorList>
            <person name="Xiong X."/>
            <person name="Gou J."/>
            <person name="Liao Q."/>
            <person name="Li Y."/>
            <person name="Zhou Q."/>
            <person name="Bi G."/>
            <person name="Li C."/>
            <person name="Du R."/>
            <person name="Wang X."/>
            <person name="Sun T."/>
            <person name="Guo L."/>
            <person name="Liang H."/>
            <person name="Lu P."/>
            <person name="Wu Y."/>
            <person name="Zhang Z."/>
            <person name="Ro D.K."/>
            <person name="Shang Y."/>
            <person name="Huang S."/>
            <person name="Yan J."/>
        </authorList>
    </citation>
    <scope>NUCLEOTIDE SEQUENCE [LARGE SCALE GENOMIC DNA]</scope>
    <source>
        <strain evidence="1">Ta-2019</strain>
    </source>
</reference>
<organism evidence="1 2">
    <name type="scientific">Taxus chinensis</name>
    <name type="common">Chinese yew</name>
    <name type="synonym">Taxus wallichiana var. chinensis</name>
    <dbReference type="NCBI Taxonomy" id="29808"/>
    <lineage>
        <taxon>Eukaryota</taxon>
        <taxon>Viridiplantae</taxon>
        <taxon>Streptophyta</taxon>
        <taxon>Embryophyta</taxon>
        <taxon>Tracheophyta</taxon>
        <taxon>Spermatophyta</taxon>
        <taxon>Pinopsida</taxon>
        <taxon>Pinidae</taxon>
        <taxon>Conifers II</taxon>
        <taxon>Cupressales</taxon>
        <taxon>Taxaceae</taxon>
        <taxon>Taxus</taxon>
    </lineage>
</organism>
<keyword evidence="2" id="KW-1185">Reference proteome</keyword>
<dbReference type="EMBL" id="JAHRHJ020003435">
    <property type="protein sequence ID" value="KAH9291728.1"/>
    <property type="molecule type" value="Genomic_DNA"/>
</dbReference>
<sequence length="156" mass="18034">MASTTSIPTPKFQYKNLMCPQIVALLREKDAQKDWVKNSEFTGLVDMPQFDTDTSVLDYLLASYNENDGKFSVLLVHLRRRQISFSIEPEDVHRLTGLPFKNKPVVTTKVVLTDEDKKFLESHYNVQVDAYYEILQYKIPTAINDQMIGLTLEEQQ</sequence>
<proteinExistence type="predicted"/>
<dbReference type="Proteomes" id="UP000824469">
    <property type="component" value="Unassembled WGS sequence"/>
</dbReference>
<accession>A0AA38F6S2</accession>
<feature type="non-terminal residue" evidence="1">
    <location>
        <position position="1"/>
    </location>
</feature>